<evidence type="ECO:0000256" key="13">
    <source>
        <dbReference type="ARBA" id="ARBA00023157"/>
    </source>
</evidence>
<dbReference type="PANTHER" id="PTHR12613">
    <property type="entry name" value="ERO1-RELATED"/>
    <property type="match status" value="1"/>
</dbReference>
<dbReference type="InterPro" id="IPR007266">
    <property type="entry name" value="Ero1"/>
</dbReference>
<feature type="binding site" evidence="17">
    <location>
        <position position="231"/>
    </location>
    <ligand>
        <name>FAD</name>
        <dbReference type="ChEBI" id="CHEBI:57692"/>
    </ligand>
</feature>
<keyword evidence="7" id="KW-0732">Signal</keyword>
<feature type="binding site" evidence="17">
    <location>
        <position position="172"/>
    </location>
    <ligand>
        <name>FAD</name>
        <dbReference type="ChEBI" id="CHEBI:57692"/>
    </ligand>
</feature>
<keyword evidence="11" id="KW-0560">Oxidoreductase</keyword>
<comment type="subunit">
    <text evidence="4">May function both as a monomer and a homodimer.</text>
</comment>
<feature type="disulfide bond" description="Redox-active" evidence="18">
    <location>
        <begin position="85"/>
        <end position="90"/>
    </location>
</feature>
<evidence type="ECO:0000256" key="5">
    <source>
        <dbReference type="ARBA" id="ARBA00022448"/>
    </source>
</evidence>
<evidence type="ECO:0000313" key="19">
    <source>
        <dbReference type="EMBL" id="CAD7232912.1"/>
    </source>
</evidence>
<comment type="subcellular location">
    <subcellularLocation>
        <location evidence="2">Endoplasmic reticulum membrane</location>
        <topology evidence="2">Peripheral membrane protein</topology>
        <orientation evidence="2">Lumenal side</orientation>
    </subcellularLocation>
</comment>
<dbReference type="PIRSF" id="PIRSF017205">
    <property type="entry name" value="ERO1"/>
    <property type="match status" value="1"/>
</dbReference>
<evidence type="ECO:0000256" key="1">
    <source>
        <dbReference type="ARBA" id="ARBA00001974"/>
    </source>
</evidence>
<feature type="binding site" evidence="17">
    <location>
        <position position="170"/>
    </location>
    <ligand>
        <name>FAD</name>
        <dbReference type="ChEBI" id="CHEBI:57692"/>
    </ligand>
</feature>
<evidence type="ECO:0000256" key="17">
    <source>
        <dbReference type="PIRSR" id="PIRSR017205-2"/>
    </source>
</evidence>
<keyword evidence="5" id="KW-0813">Transport</keyword>
<evidence type="ECO:0000256" key="7">
    <source>
        <dbReference type="ARBA" id="ARBA00022729"/>
    </source>
</evidence>
<comment type="cofactor">
    <cofactor evidence="1 17">
        <name>FAD</name>
        <dbReference type="ChEBI" id="CHEBI:57692"/>
    </cofactor>
</comment>
<dbReference type="GO" id="GO:0005789">
    <property type="term" value="C:endoplasmic reticulum membrane"/>
    <property type="evidence" value="ECO:0007669"/>
    <property type="project" value="UniProtKB-SubCell"/>
</dbReference>
<name>A0A7R8ZSL7_9CRUS</name>
<sequence length="453" mass="51892">MQDFSINAQRLGHPFLSRDQPSSESCFCQLEGEIDDCGCDFDSVDEYNNHKLFPRLQSILEKDYFRFYQVNLVRPCPFWPGEEKCGLRDCSVKPCAATEVPPGIQESPVIKREDCDDELGALDGSLTESQSQHLKQWKEHDLKQDNFCDVGDVSREDEVRFVDLLKNPERFTGYRGDSARQIWKSIYEENCFTSERGPGGDSSPISKGYTDVFAAVGEMCLEKRVFYRCVSGLHTSINIHLTAHHPPVKTVVPFGSGPSGTEFDDNQWGWNYEEFISRFSPETTYGRGPAFLRNLYFVYLVELRALAKIAPTLKRFDFYTGNRQEDAETKQAVVELLDLVSEFPNHFDESIMFASKDAARLRHEFREHFMNITRIMDCVGCEKCKLWGKLQTQGLGTALKILFTPSALSMSLTRNEVVSLFNAFGRLSSSVRHIEEVRDWLKKQNVSQHNELR</sequence>
<proteinExistence type="inferred from homology"/>
<dbReference type="SUPFAM" id="SSF110019">
    <property type="entry name" value="ERO1-like"/>
    <property type="match status" value="1"/>
</dbReference>
<feature type="disulfide bond" description="Redox-active" evidence="18">
    <location>
        <begin position="381"/>
        <end position="384"/>
    </location>
</feature>
<keyword evidence="10" id="KW-0249">Electron transport</keyword>
<feature type="binding site" evidence="17">
    <location>
        <position position="278"/>
    </location>
    <ligand>
        <name>FAD</name>
        <dbReference type="ChEBI" id="CHEBI:57692"/>
    </ligand>
</feature>
<reference evidence="19" key="1">
    <citation type="submission" date="2020-11" db="EMBL/GenBank/DDBJ databases">
        <authorList>
            <person name="Tran Van P."/>
        </authorList>
    </citation>
    <scope>NUCLEOTIDE SEQUENCE</scope>
</reference>
<accession>A0A7R8ZSL7</accession>
<gene>
    <name evidence="19" type="ORF">CTOB1V02_LOCUS10737</name>
</gene>
<dbReference type="AlphaFoldDB" id="A0A7R8ZSL7"/>
<evidence type="ECO:0000256" key="11">
    <source>
        <dbReference type="ARBA" id="ARBA00023002"/>
    </source>
</evidence>
<keyword evidence="15" id="KW-0676">Redox-active center</keyword>
<evidence type="ECO:0000256" key="16">
    <source>
        <dbReference type="PIRSR" id="PIRSR017205-1"/>
    </source>
</evidence>
<dbReference type="Pfam" id="PF04137">
    <property type="entry name" value="ERO1"/>
    <property type="match status" value="1"/>
</dbReference>
<evidence type="ECO:0000256" key="12">
    <source>
        <dbReference type="ARBA" id="ARBA00023136"/>
    </source>
</evidence>
<protein>
    <submittedName>
        <fullName evidence="19">Uncharacterized protein</fullName>
    </submittedName>
</protein>
<keyword evidence="14" id="KW-0325">Glycoprotein</keyword>
<evidence type="ECO:0000256" key="10">
    <source>
        <dbReference type="ARBA" id="ARBA00022982"/>
    </source>
</evidence>
<dbReference type="EMBL" id="OB665309">
    <property type="protein sequence ID" value="CAD7232912.1"/>
    <property type="molecule type" value="Genomic_DNA"/>
</dbReference>
<dbReference type="GO" id="GO:0034975">
    <property type="term" value="P:protein folding in endoplasmic reticulum"/>
    <property type="evidence" value="ECO:0007669"/>
    <property type="project" value="InterPro"/>
</dbReference>
<evidence type="ECO:0000256" key="14">
    <source>
        <dbReference type="ARBA" id="ARBA00023180"/>
    </source>
</evidence>
<dbReference type="GO" id="GO:0015035">
    <property type="term" value="F:protein-disulfide reductase activity"/>
    <property type="evidence" value="ECO:0007669"/>
    <property type="project" value="InterPro"/>
</dbReference>
<feature type="active site" description="Nucleophile" evidence="16">
    <location>
        <position position="381"/>
    </location>
</feature>
<keyword evidence="6" id="KW-0285">Flavoprotein</keyword>
<dbReference type="InterPro" id="IPR037192">
    <property type="entry name" value="ERO1-like_sf"/>
</dbReference>
<feature type="binding site" evidence="17">
    <location>
        <position position="183"/>
    </location>
    <ligand>
        <name>FAD</name>
        <dbReference type="ChEBI" id="CHEBI:57692"/>
    </ligand>
</feature>
<keyword evidence="8" id="KW-0256">Endoplasmic reticulum</keyword>
<evidence type="ECO:0000256" key="9">
    <source>
        <dbReference type="ARBA" id="ARBA00022827"/>
    </source>
</evidence>
<evidence type="ECO:0000256" key="8">
    <source>
        <dbReference type="ARBA" id="ARBA00022824"/>
    </source>
</evidence>
<evidence type="ECO:0000256" key="4">
    <source>
        <dbReference type="ARBA" id="ARBA00011802"/>
    </source>
</evidence>
<evidence type="ECO:0000256" key="15">
    <source>
        <dbReference type="ARBA" id="ARBA00023284"/>
    </source>
</evidence>
<feature type="binding site" evidence="17">
    <location>
        <position position="234"/>
    </location>
    <ligand>
        <name>FAD</name>
        <dbReference type="ChEBI" id="CHEBI:57692"/>
    </ligand>
</feature>
<evidence type="ECO:0000256" key="6">
    <source>
        <dbReference type="ARBA" id="ARBA00022630"/>
    </source>
</evidence>
<evidence type="ECO:0000256" key="18">
    <source>
        <dbReference type="PIRSR" id="PIRSR017205-3"/>
    </source>
</evidence>
<evidence type="ECO:0000256" key="2">
    <source>
        <dbReference type="ARBA" id="ARBA00004367"/>
    </source>
</evidence>
<dbReference type="GO" id="GO:0071949">
    <property type="term" value="F:FAD binding"/>
    <property type="evidence" value="ECO:0007669"/>
    <property type="project" value="InterPro"/>
</dbReference>
<dbReference type="GO" id="GO:0016972">
    <property type="term" value="F:thiol oxidase activity"/>
    <property type="evidence" value="ECO:0007669"/>
    <property type="project" value="InterPro"/>
</dbReference>
<evidence type="ECO:0000256" key="3">
    <source>
        <dbReference type="ARBA" id="ARBA00008277"/>
    </source>
</evidence>
<feature type="active site" evidence="16">
    <location>
        <position position="384"/>
    </location>
</feature>
<keyword evidence="12" id="KW-0472">Membrane</keyword>
<organism evidence="19">
    <name type="scientific">Cyprideis torosa</name>
    <dbReference type="NCBI Taxonomy" id="163714"/>
    <lineage>
        <taxon>Eukaryota</taxon>
        <taxon>Metazoa</taxon>
        <taxon>Ecdysozoa</taxon>
        <taxon>Arthropoda</taxon>
        <taxon>Crustacea</taxon>
        <taxon>Oligostraca</taxon>
        <taxon>Ostracoda</taxon>
        <taxon>Podocopa</taxon>
        <taxon>Podocopida</taxon>
        <taxon>Cytherocopina</taxon>
        <taxon>Cytheroidea</taxon>
        <taxon>Cytherideidae</taxon>
        <taxon>Cyprideis</taxon>
    </lineage>
</organism>
<keyword evidence="13 18" id="KW-1015">Disulfide bond</keyword>
<dbReference type="PANTHER" id="PTHR12613:SF0">
    <property type="entry name" value="ERO1-LIKE PROTEIN"/>
    <property type="match status" value="1"/>
</dbReference>
<keyword evidence="9 17" id="KW-0274">FAD</keyword>
<dbReference type="OrthoDB" id="269384at2759"/>
<comment type="similarity">
    <text evidence="3">Belongs to the EROs family.</text>
</comment>